<dbReference type="PANTHER" id="PTHR11012">
    <property type="entry name" value="PROTEIN KINASE-LIKE DOMAIN-CONTAINING"/>
    <property type="match status" value="1"/>
</dbReference>
<dbReference type="PANTHER" id="PTHR11012:SF56">
    <property type="entry name" value="CHK KINASE-LIKE DOMAIN-CONTAINING PROTEIN-RELATED"/>
    <property type="match status" value="1"/>
</dbReference>
<reference evidence="2" key="2">
    <citation type="submission" date="2020-05" db="UniProtKB">
        <authorList>
            <consortium name="EnsemblMetazoa"/>
        </authorList>
    </citation>
    <scope>IDENTIFICATION</scope>
    <source>
        <strain evidence="2">IAEA</strain>
    </source>
</reference>
<keyword evidence="3" id="KW-1185">Reference proteome</keyword>
<name>A0A1A9WZ77_9MUSC</name>
<dbReference type="EnsemblMetazoa" id="GBRI038172-RA">
    <property type="protein sequence ID" value="GBRI038172-PA"/>
    <property type="gene ID" value="GBRI038172"/>
</dbReference>
<sequence length="420" mass="49537">MLIKYDENVLQRPDYLSVDFFQEVTEYVLRSPSPDIKNIDITMASKTGDNYCSLIYRIKILYRDCKDSKESEQLKTISLIIKSMPISKPIDFLLDMKVFLKEKIFYNLMLPLMEFLLDDQRKFGARLYHCSKNPINTLVFEDLNTLGYRIASREDGFDETHAQLILKRLAEFHAISIIINKKDPMIMKSFNTGLLAKDALEREGNSFFKLIQFTFNALIELTKTIKGYEHITRKLEKYAINLRSRIIECQMPQTDDYQVLNHGDMWVNNLMFNYNEQGKPNDMIFVDYQMSIWGSPGIDLNYFFYTSLPLEMLKSKLKDLSLIYHQNLVATLNRFNYNEIPTYEQIQNEIHKRAAYGFFANHTIYPLISMDKSLSIDCTFENLAHEQFAIKKFQKVFNTPRLKAMYSYTLKQFDEMKVFD</sequence>
<evidence type="ECO:0000259" key="1">
    <source>
        <dbReference type="SMART" id="SM00587"/>
    </source>
</evidence>
<feature type="domain" description="CHK kinase-like" evidence="1">
    <location>
        <begin position="138"/>
        <end position="334"/>
    </location>
</feature>
<organism evidence="2 3">
    <name type="scientific">Glossina brevipalpis</name>
    <dbReference type="NCBI Taxonomy" id="37001"/>
    <lineage>
        <taxon>Eukaryota</taxon>
        <taxon>Metazoa</taxon>
        <taxon>Ecdysozoa</taxon>
        <taxon>Arthropoda</taxon>
        <taxon>Hexapoda</taxon>
        <taxon>Insecta</taxon>
        <taxon>Pterygota</taxon>
        <taxon>Neoptera</taxon>
        <taxon>Endopterygota</taxon>
        <taxon>Diptera</taxon>
        <taxon>Brachycera</taxon>
        <taxon>Muscomorpha</taxon>
        <taxon>Hippoboscoidea</taxon>
        <taxon>Glossinidae</taxon>
        <taxon>Glossina</taxon>
    </lineage>
</organism>
<dbReference type="Proteomes" id="UP000091820">
    <property type="component" value="Unassembled WGS sequence"/>
</dbReference>
<dbReference type="STRING" id="37001.A0A1A9WZ77"/>
<evidence type="ECO:0000313" key="3">
    <source>
        <dbReference type="Proteomes" id="UP000091820"/>
    </source>
</evidence>
<dbReference type="AlphaFoldDB" id="A0A1A9WZ77"/>
<dbReference type="VEuPathDB" id="VectorBase:GBRI038172"/>
<proteinExistence type="predicted"/>
<dbReference type="Pfam" id="PF02958">
    <property type="entry name" value="EcKL"/>
    <property type="match status" value="1"/>
</dbReference>
<dbReference type="SMART" id="SM00587">
    <property type="entry name" value="CHK"/>
    <property type="match status" value="1"/>
</dbReference>
<reference evidence="3" key="1">
    <citation type="submission" date="2014-03" db="EMBL/GenBank/DDBJ databases">
        <authorList>
            <person name="Aksoy S."/>
            <person name="Warren W."/>
            <person name="Wilson R.K."/>
        </authorList>
    </citation>
    <scope>NUCLEOTIDE SEQUENCE [LARGE SCALE GENOMIC DNA]</scope>
    <source>
        <strain evidence="3">IAEA</strain>
    </source>
</reference>
<dbReference type="SUPFAM" id="SSF56112">
    <property type="entry name" value="Protein kinase-like (PK-like)"/>
    <property type="match status" value="1"/>
</dbReference>
<dbReference type="InterPro" id="IPR015897">
    <property type="entry name" value="CHK_kinase-like"/>
</dbReference>
<dbReference type="InterPro" id="IPR011009">
    <property type="entry name" value="Kinase-like_dom_sf"/>
</dbReference>
<protein>
    <submittedName>
        <fullName evidence="2">CHK domain-containing protein</fullName>
    </submittedName>
</protein>
<dbReference type="Gene3D" id="3.90.1200.10">
    <property type="match status" value="1"/>
</dbReference>
<evidence type="ECO:0000313" key="2">
    <source>
        <dbReference type="EnsemblMetazoa" id="GBRI038172-PA"/>
    </source>
</evidence>
<accession>A0A1A9WZ77</accession>
<dbReference type="InterPro" id="IPR004119">
    <property type="entry name" value="EcKL"/>
</dbReference>